<evidence type="ECO:0000256" key="10">
    <source>
        <dbReference type="SAM" id="Phobius"/>
    </source>
</evidence>
<evidence type="ECO:0000256" key="8">
    <source>
        <dbReference type="ARBA" id="ARBA00022777"/>
    </source>
</evidence>
<dbReference type="InterPro" id="IPR004358">
    <property type="entry name" value="Sig_transdc_His_kin-like_C"/>
</dbReference>
<dbReference type="SMART" id="SM00388">
    <property type="entry name" value="HisKA"/>
    <property type="match status" value="1"/>
</dbReference>
<evidence type="ECO:0000256" key="1">
    <source>
        <dbReference type="ARBA" id="ARBA00000085"/>
    </source>
</evidence>
<dbReference type="AlphaFoldDB" id="A0A1M6BC55"/>
<dbReference type="PRINTS" id="PR00344">
    <property type="entry name" value="BCTRLSENSOR"/>
</dbReference>
<evidence type="ECO:0000259" key="12">
    <source>
        <dbReference type="PROSITE" id="PS50885"/>
    </source>
</evidence>
<dbReference type="OrthoDB" id="9815750at2"/>
<dbReference type="Proteomes" id="UP000184510">
    <property type="component" value="Unassembled WGS sequence"/>
</dbReference>
<dbReference type="Pfam" id="PF00672">
    <property type="entry name" value="HAMP"/>
    <property type="match status" value="1"/>
</dbReference>
<evidence type="ECO:0000259" key="11">
    <source>
        <dbReference type="PROSITE" id="PS50109"/>
    </source>
</evidence>
<dbReference type="EMBL" id="FQYR01000002">
    <property type="protein sequence ID" value="SHI46331.1"/>
    <property type="molecule type" value="Genomic_DNA"/>
</dbReference>
<keyword evidence="10" id="KW-1133">Transmembrane helix</keyword>
<accession>A0A1M6BC55</accession>
<sequence>MESNSPSRTPENSSGGLFRSLLLPLLALVLVVGALGTFWAGWVQVTEERIRLRETLEGNSRLLERMNLPMSGRMAENLSTAMGHPVAIVFPDNEVEGGDGWDTADMQLASQAANSENAYAKEGGKEAIAVELTNKRGHLVVLREKRQLLDFREARLWALLMIILTLGAVAAYLLARRLVRPLEELAEKAPDFGEAALPEHLTRRSDELGQLARALDSARERILTEQSMRKQSERLAMLGQIATGLAHEIKNPAAAILMQADAMDNKTVAKMVREEAEDIITLVNQWLFIAKPSPPRKVAHDLAASVRKFIERRSEVYAYHGIEVVLEAPEALVAECDEKRVLQAIRNLVDNGVAAMPEGGKLLVSVKQEGEQASFAVHDRGKGFSARALENFAEPFFSEKEGGMGLGLALVKGVAEAHGGGAEVFNQKDGGAVVRFWISRKESGEETP</sequence>
<keyword evidence="10" id="KW-0812">Transmembrane</keyword>
<dbReference type="GO" id="GO:0005524">
    <property type="term" value="F:ATP binding"/>
    <property type="evidence" value="ECO:0007669"/>
    <property type="project" value="UniProtKB-KW"/>
</dbReference>
<dbReference type="PANTHER" id="PTHR44936">
    <property type="entry name" value="SENSOR PROTEIN CREC"/>
    <property type="match status" value="1"/>
</dbReference>
<dbReference type="RefSeq" id="WP_159434712.1">
    <property type="nucleotide sequence ID" value="NZ_FQYR01000002.1"/>
</dbReference>
<dbReference type="SUPFAM" id="SSF47384">
    <property type="entry name" value="Homodimeric domain of signal transducing histidine kinase"/>
    <property type="match status" value="1"/>
</dbReference>
<keyword evidence="14" id="KW-1185">Reference proteome</keyword>
<keyword evidence="9" id="KW-0067">ATP-binding</keyword>
<dbReference type="Gene3D" id="1.10.287.130">
    <property type="match status" value="1"/>
</dbReference>
<dbReference type="CDD" id="cd06225">
    <property type="entry name" value="HAMP"/>
    <property type="match status" value="1"/>
</dbReference>
<feature type="domain" description="Histidine kinase" evidence="11">
    <location>
        <begin position="244"/>
        <end position="442"/>
    </location>
</feature>
<evidence type="ECO:0000256" key="4">
    <source>
        <dbReference type="ARBA" id="ARBA00022475"/>
    </source>
</evidence>
<dbReference type="EC" id="2.7.13.3" evidence="3"/>
<reference evidence="13 14" key="1">
    <citation type="submission" date="2016-11" db="EMBL/GenBank/DDBJ databases">
        <authorList>
            <person name="Jaros S."/>
            <person name="Januszkiewicz K."/>
            <person name="Wedrychowicz H."/>
        </authorList>
    </citation>
    <scope>NUCLEOTIDE SEQUENCE [LARGE SCALE GENOMIC DNA]</scope>
    <source>
        <strain evidence="13 14">DSM 18772</strain>
    </source>
</reference>
<dbReference type="SUPFAM" id="SSF55874">
    <property type="entry name" value="ATPase domain of HSP90 chaperone/DNA topoisomerase II/histidine kinase"/>
    <property type="match status" value="1"/>
</dbReference>
<gene>
    <name evidence="13" type="ORF">SAMN02745181_0174</name>
</gene>
<comment type="catalytic activity">
    <reaction evidence="1">
        <text>ATP + protein L-histidine = ADP + protein N-phospho-L-histidine.</text>
        <dbReference type="EC" id="2.7.13.3"/>
    </reaction>
</comment>
<evidence type="ECO:0000256" key="5">
    <source>
        <dbReference type="ARBA" id="ARBA00022553"/>
    </source>
</evidence>
<dbReference type="InterPro" id="IPR003594">
    <property type="entry name" value="HATPase_dom"/>
</dbReference>
<dbReference type="InterPro" id="IPR036890">
    <property type="entry name" value="HATPase_C_sf"/>
</dbReference>
<keyword evidence="7" id="KW-0547">Nucleotide-binding</keyword>
<keyword evidence="10" id="KW-0472">Membrane</keyword>
<evidence type="ECO:0000256" key="7">
    <source>
        <dbReference type="ARBA" id="ARBA00022741"/>
    </source>
</evidence>
<dbReference type="Gene3D" id="6.10.340.10">
    <property type="match status" value="1"/>
</dbReference>
<keyword evidence="4" id="KW-1003">Cell membrane</keyword>
<comment type="subcellular location">
    <subcellularLocation>
        <location evidence="2">Cell membrane</location>
        <topology evidence="2">Multi-pass membrane protein</topology>
    </subcellularLocation>
</comment>
<dbReference type="PANTHER" id="PTHR44936:SF10">
    <property type="entry name" value="SENSOR PROTEIN RSTB"/>
    <property type="match status" value="1"/>
</dbReference>
<organism evidence="13 14">
    <name type="scientific">Rubritalea squalenifaciens DSM 18772</name>
    <dbReference type="NCBI Taxonomy" id="1123071"/>
    <lineage>
        <taxon>Bacteria</taxon>
        <taxon>Pseudomonadati</taxon>
        <taxon>Verrucomicrobiota</taxon>
        <taxon>Verrucomicrobiia</taxon>
        <taxon>Verrucomicrobiales</taxon>
        <taxon>Rubritaleaceae</taxon>
        <taxon>Rubritalea</taxon>
    </lineage>
</organism>
<evidence type="ECO:0000256" key="2">
    <source>
        <dbReference type="ARBA" id="ARBA00004651"/>
    </source>
</evidence>
<dbReference type="STRING" id="1123071.SAMN02745181_0174"/>
<dbReference type="CDD" id="cd00082">
    <property type="entry name" value="HisKA"/>
    <property type="match status" value="1"/>
</dbReference>
<dbReference type="PROSITE" id="PS50885">
    <property type="entry name" value="HAMP"/>
    <property type="match status" value="1"/>
</dbReference>
<dbReference type="GO" id="GO:0000155">
    <property type="term" value="F:phosphorelay sensor kinase activity"/>
    <property type="evidence" value="ECO:0007669"/>
    <property type="project" value="InterPro"/>
</dbReference>
<protein>
    <recommendedName>
        <fullName evidence="3">histidine kinase</fullName>
        <ecNumber evidence="3">2.7.13.3</ecNumber>
    </recommendedName>
</protein>
<keyword evidence="5" id="KW-0597">Phosphoprotein</keyword>
<evidence type="ECO:0000256" key="9">
    <source>
        <dbReference type="ARBA" id="ARBA00022840"/>
    </source>
</evidence>
<proteinExistence type="predicted"/>
<evidence type="ECO:0000256" key="6">
    <source>
        <dbReference type="ARBA" id="ARBA00022679"/>
    </source>
</evidence>
<dbReference type="GO" id="GO:0005886">
    <property type="term" value="C:plasma membrane"/>
    <property type="evidence" value="ECO:0007669"/>
    <property type="project" value="UniProtKB-SubCell"/>
</dbReference>
<feature type="transmembrane region" description="Helical" evidence="10">
    <location>
        <begin position="20"/>
        <end position="43"/>
    </location>
</feature>
<dbReference type="CDD" id="cd00075">
    <property type="entry name" value="HATPase"/>
    <property type="match status" value="1"/>
</dbReference>
<dbReference type="SMART" id="SM00304">
    <property type="entry name" value="HAMP"/>
    <property type="match status" value="1"/>
</dbReference>
<feature type="domain" description="HAMP" evidence="12">
    <location>
        <begin position="176"/>
        <end position="227"/>
    </location>
</feature>
<keyword evidence="6" id="KW-0808">Transferase</keyword>
<evidence type="ECO:0000313" key="14">
    <source>
        <dbReference type="Proteomes" id="UP000184510"/>
    </source>
</evidence>
<dbReference type="PROSITE" id="PS50109">
    <property type="entry name" value="HIS_KIN"/>
    <property type="match status" value="1"/>
</dbReference>
<name>A0A1M6BC55_9BACT</name>
<dbReference type="InterPro" id="IPR050980">
    <property type="entry name" value="2C_sensor_his_kinase"/>
</dbReference>
<dbReference type="Gene3D" id="3.30.565.10">
    <property type="entry name" value="Histidine kinase-like ATPase, C-terminal domain"/>
    <property type="match status" value="1"/>
</dbReference>
<dbReference type="Pfam" id="PF02518">
    <property type="entry name" value="HATPase_c"/>
    <property type="match status" value="1"/>
</dbReference>
<dbReference type="SMART" id="SM00387">
    <property type="entry name" value="HATPase_c"/>
    <property type="match status" value="1"/>
</dbReference>
<dbReference type="InterPro" id="IPR003661">
    <property type="entry name" value="HisK_dim/P_dom"/>
</dbReference>
<dbReference type="InterPro" id="IPR003660">
    <property type="entry name" value="HAMP_dom"/>
</dbReference>
<evidence type="ECO:0000256" key="3">
    <source>
        <dbReference type="ARBA" id="ARBA00012438"/>
    </source>
</evidence>
<evidence type="ECO:0000313" key="13">
    <source>
        <dbReference type="EMBL" id="SHI46331.1"/>
    </source>
</evidence>
<dbReference type="InterPro" id="IPR005467">
    <property type="entry name" value="His_kinase_dom"/>
</dbReference>
<feature type="transmembrane region" description="Helical" evidence="10">
    <location>
        <begin position="156"/>
        <end position="175"/>
    </location>
</feature>
<dbReference type="InterPro" id="IPR036097">
    <property type="entry name" value="HisK_dim/P_sf"/>
</dbReference>
<keyword evidence="8 13" id="KW-0418">Kinase</keyword>
<dbReference type="InParanoid" id="A0A1M6BC55"/>